<evidence type="ECO:0000256" key="11">
    <source>
        <dbReference type="ARBA" id="ARBA00049244"/>
    </source>
</evidence>
<keyword evidence="15" id="KW-1185">Reference proteome</keyword>
<evidence type="ECO:0000313" key="15">
    <source>
        <dbReference type="Proteomes" id="UP000297776"/>
    </source>
</evidence>
<evidence type="ECO:0000256" key="6">
    <source>
        <dbReference type="ARBA" id="ARBA00022723"/>
    </source>
</evidence>
<dbReference type="InterPro" id="IPR012763">
    <property type="entry name" value="DNA_pol_III_sug/sutau_N"/>
</dbReference>
<evidence type="ECO:0000259" key="13">
    <source>
        <dbReference type="SMART" id="SM00382"/>
    </source>
</evidence>
<dbReference type="GO" id="GO:0003677">
    <property type="term" value="F:DNA binding"/>
    <property type="evidence" value="ECO:0007669"/>
    <property type="project" value="InterPro"/>
</dbReference>
<dbReference type="InterPro" id="IPR027417">
    <property type="entry name" value="P-loop_NTPase"/>
</dbReference>
<organism evidence="14 15">
    <name type="scientific">Jeotgalibacillus salarius</name>
    <dbReference type="NCBI Taxonomy" id="546023"/>
    <lineage>
        <taxon>Bacteria</taxon>
        <taxon>Bacillati</taxon>
        <taxon>Bacillota</taxon>
        <taxon>Bacilli</taxon>
        <taxon>Bacillales</taxon>
        <taxon>Caryophanaceae</taxon>
        <taxon>Jeotgalibacillus</taxon>
    </lineage>
</organism>
<dbReference type="InterPro" id="IPR001270">
    <property type="entry name" value="ClpA/B"/>
</dbReference>
<dbReference type="CDD" id="cd00009">
    <property type="entry name" value="AAA"/>
    <property type="match status" value="1"/>
</dbReference>
<comment type="caution">
    <text evidence="14">The sequence shown here is derived from an EMBL/GenBank/DDBJ whole genome shotgun (WGS) entry which is preliminary data.</text>
</comment>
<dbReference type="Gene3D" id="1.10.8.60">
    <property type="match status" value="1"/>
</dbReference>
<dbReference type="Gene3D" id="3.40.50.300">
    <property type="entry name" value="P-loop containing nucleotide triphosphate hydrolases"/>
    <property type="match status" value="1"/>
</dbReference>
<comment type="catalytic activity">
    <reaction evidence="11">
        <text>DNA(n) + a 2'-deoxyribonucleoside 5'-triphosphate = DNA(n+1) + diphosphate</text>
        <dbReference type="Rhea" id="RHEA:22508"/>
        <dbReference type="Rhea" id="RHEA-COMP:17339"/>
        <dbReference type="Rhea" id="RHEA-COMP:17340"/>
        <dbReference type="ChEBI" id="CHEBI:33019"/>
        <dbReference type="ChEBI" id="CHEBI:61560"/>
        <dbReference type="ChEBI" id="CHEBI:173112"/>
        <dbReference type="EC" id="2.7.7.7"/>
    </reaction>
</comment>
<dbReference type="Pfam" id="PF12169">
    <property type="entry name" value="DNA_pol3_gamma3"/>
    <property type="match status" value="1"/>
</dbReference>
<dbReference type="FunFam" id="3.40.50.300:FF:000014">
    <property type="entry name" value="DNA polymerase III subunit gamma/tau"/>
    <property type="match status" value="1"/>
</dbReference>
<dbReference type="GO" id="GO:0009360">
    <property type="term" value="C:DNA polymerase III complex"/>
    <property type="evidence" value="ECO:0007669"/>
    <property type="project" value="InterPro"/>
</dbReference>
<comment type="similarity">
    <text evidence="1">Belongs to the DnaX/STICHEL family.</text>
</comment>
<evidence type="ECO:0000256" key="2">
    <source>
        <dbReference type="ARBA" id="ARBA00012417"/>
    </source>
</evidence>
<dbReference type="Pfam" id="PF22608">
    <property type="entry name" value="DNAX_ATPase_lid"/>
    <property type="match status" value="1"/>
</dbReference>
<dbReference type="EC" id="2.7.7.7" evidence="2"/>
<dbReference type="PANTHER" id="PTHR11669">
    <property type="entry name" value="REPLICATION FACTOR C / DNA POLYMERASE III GAMMA-TAU SUBUNIT"/>
    <property type="match status" value="1"/>
</dbReference>
<feature type="region of interest" description="Disordered" evidence="12">
    <location>
        <begin position="397"/>
        <end position="423"/>
    </location>
</feature>
<name>A0A4Y8L6E7_9BACL</name>
<dbReference type="Pfam" id="PF13177">
    <property type="entry name" value="DNA_pol3_delta2"/>
    <property type="match status" value="1"/>
</dbReference>
<keyword evidence="10" id="KW-0239">DNA-directed DNA polymerase</keyword>
<dbReference type="OrthoDB" id="9810148at2"/>
<dbReference type="NCBIfam" id="NF004046">
    <property type="entry name" value="PRK05563.1"/>
    <property type="match status" value="1"/>
</dbReference>
<keyword evidence="6" id="KW-0479">Metal-binding</keyword>
<dbReference type="SUPFAM" id="SSF48019">
    <property type="entry name" value="post-AAA+ oligomerization domain-like"/>
    <property type="match status" value="1"/>
</dbReference>
<evidence type="ECO:0000256" key="12">
    <source>
        <dbReference type="SAM" id="MobiDB-lite"/>
    </source>
</evidence>
<gene>
    <name evidence="14" type="primary">dnaX</name>
    <name evidence="14" type="ORF">E2626_16900</name>
</gene>
<dbReference type="SMART" id="SM00382">
    <property type="entry name" value="AAA"/>
    <property type="match status" value="1"/>
</dbReference>
<dbReference type="NCBIfam" id="TIGR02397">
    <property type="entry name" value="dnaX_nterm"/>
    <property type="match status" value="1"/>
</dbReference>
<evidence type="ECO:0000256" key="1">
    <source>
        <dbReference type="ARBA" id="ARBA00006360"/>
    </source>
</evidence>
<evidence type="ECO:0000313" key="14">
    <source>
        <dbReference type="EMBL" id="TFD96640.1"/>
    </source>
</evidence>
<keyword evidence="9" id="KW-0067">ATP-binding</keyword>
<dbReference type="InterPro" id="IPR050238">
    <property type="entry name" value="DNA_Rep/Repair_Clamp_Loader"/>
</dbReference>
<evidence type="ECO:0000256" key="3">
    <source>
        <dbReference type="ARBA" id="ARBA00022679"/>
    </source>
</evidence>
<keyword evidence="7" id="KW-0547">Nucleotide-binding</keyword>
<evidence type="ECO:0000256" key="4">
    <source>
        <dbReference type="ARBA" id="ARBA00022695"/>
    </source>
</evidence>
<evidence type="ECO:0000256" key="7">
    <source>
        <dbReference type="ARBA" id="ARBA00022741"/>
    </source>
</evidence>
<dbReference type="SUPFAM" id="SSF52540">
    <property type="entry name" value="P-loop containing nucleoside triphosphate hydrolases"/>
    <property type="match status" value="1"/>
</dbReference>
<dbReference type="PANTHER" id="PTHR11669:SF0">
    <property type="entry name" value="PROTEIN STICHEL-LIKE 2"/>
    <property type="match status" value="1"/>
</dbReference>
<evidence type="ECO:0000256" key="10">
    <source>
        <dbReference type="ARBA" id="ARBA00022932"/>
    </source>
</evidence>
<dbReference type="RefSeq" id="WP_134383357.1">
    <property type="nucleotide sequence ID" value="NZ_SORX01000020.1"/>
</dbReference>
<protein>
    <recommendedName>
        <fullName evidence="2">DNA-directed DNA polymerase</fullName>
        <ecNumber evidence="2">2.7.7.7</ecNumber>
    </recommendedName>
</protein>
<keyword evidence="5" id="KW-0235">DNA replication</keyword>
<keyword evidence="4 14" id="KW-0548">Nucleotidyltransferase</keyword>
<proteinExistence type="inferred from homology"/>
<dbReference type="InterPro" id="IPR008921">
    <property type="entry name" value="DNA_pol3_clamp-load_cplx_C"/>
</dbReference>
<dbReference type="CDD" id="cd18137">
    <property type="entry name" value="HLD_clamp_pol_III_gamma_tau"/>
    <property type="match status" value="1"/>
</dbReference>
<dbReference type="FunFam" id="1.10.8.60:FF:000013">
    <property type="entry name" value="DNA polymerase III subunit gamma/tau"/>
    <property type="match status" value="1"/>
</dbReference>
<dbReference type="GO" id="GO:0006261">
    <property type="term" value="P:DNA-templated DNA replication"/>
    <property type="evidence" value="ECO:0007669"/>
    <property type="project" value="TreeGrafter"/>
</dbReference>
<feature type="domain" description="AAA+ ATPase" evidence="13">
    <location>
        <begin position="37"/>
        <end position="179"/>
    </location>
</feature>
<keyword evidence="3 14" id="KW-0808">Transferase</keyword>
<dbReference type="Gene3D" id="1.20.272.10">
    <property type="match status" value="1"/>
</dbReference>
<dbReference type="InterPro" id="IPR022754">
    <property type="entry name" value="DNA_pol_III_gamma-3"/>
</dbReference>
<accession>A0A4Y8L6E7</accession>
<evidence type="ECO:0000256" key="8">
    <source>
        <dbReference type="ARBA" id="ARBA00022833"/>
    </source>
</evidence>
<dbReference type="AlphaFoldDB" id="A0A4Y8L6E7"/>
<dbReference type="GO" id="GO:0005524">
    <property type="term" value="F:ATP binding"/>
    <property type="evidence" value="ECO:0007669"/>
    <property type="project" value="UniProtKB-KW"/>
</dbReference>
<dbReference type="PRINTS" id="PR00300">
    <property type="entry name" value="CLPPROTEASEA"/>
</dbReference>
<dbReference type="GO" id="GO:0003887">
    <property type="term" value="F:DNA-directed DNA polymerase activity"/>
    <property type="evidence" value="ECO:0007669"/>
    <property type="project" value="UniProtKB-KW"/>
</dbReference>
<evidence type="ECO:0000256" key="9">
    <source>
        <dbReference type="ARBA" id="ARBA00022840"/>
    </source>
</evidence>
<sequence length="562" mass="62832">MAYQALYRVWRPQEFADVVGQRHVTKTLQNALLQEKISHAYLFSGPRGTGKTSAAKILAKAVNCEHAPVKEPCNECAICKGVTDGSISDVIELDAASNNGVDEIRDIRDKVKYAPNEGRYKVYIVDEVHMLTPGAFNALLKTLEEPPKHVIFILATTEPHKIPLTIISRCQRFDFKRITAHDITGRMKHIAEESGVTVEERALHIIARTAEGGMRDALSLLDQAISFSGEQVTVEDALTVTGSIGQEQLTNLVKSIIDQHTASALDAIHQLLEEGKDPLRLIEDLILYSRDLLLFKTAPELEDSLERVLSDEAFKQIADTVEPDLLYQYIEVLNKTQQEMRLSNHARTHLEVAAVKLSQSERPKVSQAADIPDLQQLINRVNQLEGELKNLKANGVSEEAAPAPAPAAKKQSRQSTFKAPAGRIKEVLRNATKDDISQIKNRWGDMLESMNRQQLRSLTALLNEAEPVAASQDTFVLKFKYEIHCKMAMENNKLTDTMPSILQELTGAFYSVIGVPEDQWLEIREDFIQNQEESEDDGETKEDPLIEEARKLVGSDLLDIQD</sequence>
<dbReference type="InterPro" id="IPR003593">
    <property type="entry name" value="AAA+_ATPase"/>
</dbReference>
<dbReference type="Proteomes" id="UP000297776">
    <property type="component" value="Unassembled WGS sequence"/>
</dbReference>
<keyword evidence="8" id="KW-0862">Zinc</keyword>
<evidence type="ECO:0000256" key="5">
    <source>
        <dbReference type="ARBA" id="ARBA00022705"/>
    </source>
</evidence>
<reference evidence="14 15" key="1">
    <citation type="submission" date="2019-03" db="EMBL/GenBank/DDBJ databases">
        <authorList>
            <person name="Yang Y."/>
        </authorList>
    </citation>
    <scope>NUCLEOTIDE SEQUENCE [LARGE SCALE GENOMIC DNA]</scope>
    <source>
        <strain evidence="14 15">ASL-1</strain>
    </source>
</reference>
<dbReference type="InterPro" id="IPR045085">
    <property type="entry name" value="HLD_clamp_pol_III_gamma_tau"/>
</dbReference>
<dbReference type="EMBL" id="SORX01000020">
    <property type="protein sequence ID" value="TFD96640.1"/>
    <property type="molecule type" value="Genomic_DNA"/>
</dbReference>
<dbReference type="GO" id="GO:0046872">
    <property type="term" value="F:metal ion binding"/>
    <property type="evidence" value="ECO:0007669"/>
    <property type="project" value="UniProtKB-KW"/>
</dbReference>